<name>Q6N161_RHOPA</name>
<dbReference type="eggNOG" id="ENOG502ZQJD">
    <property type="taxonomic scope" value="Bacteria"/>
</dbReference>
<evidence type="ECO:0000256" key="1">
    <source>
        <dbReference type="SAM" id="MobiDB-lite"/>
    </source>
</evidence>
<reference evidence="2" key="1">
    <citation type="journal article" date="2004" name="Nat. Biotechnol.">
        <title>Complete genome sequence of the metabolically versatile photosynthetic bacterium Rhodopseudomonas palustris.</title>
        <authorList>
            <person name="Larimer F.W."/>
            <person name="Chain P."/>
            <person name="Hauser L."/>
            <person name="Lamerdin J."/>
            <person name="Malfatti S."/>
            <person name="Do L."/>
            <person name="Land M.L."/>
            <person name="Pelletier D.A."/>
            <person name="Beatty J.T."/>
            <person name="Lang A.S."/>
            <person name="Tabita F.R."/>
            <person name="Gibson J.L."/>
            <person name="Hanson T.E."/>
            <person name="Bobst C."/>
            <person name="Torres J.L."/>
            <person name="Peres C."/>
            <person name="Harrison F.H."/>
            <person name="Gibson J."/>
            <person name="Harwood C.S."/>
        </authorList>
    </citation>
    <scope>NUCLEOTIDE SEQUENCE [LARGE SCALE GENOMIC DNA]</scope>
    <source>
        <strain evidence="2">CGA009</strain>
    </source>
</reference>
<dbReference type="EMBL" id="BX572607">
    <property type="protein sequence ID" value="CAE29988.1"/>
    <property type="molecule type" value="Genomic_DNA"/>
</dbReference>
<proteinExistence type="predicted"/>
<protein>
    <submittedName>
        <fullName evidence="2">Uncharacterized protein</fullName>
    </submittedName>
</protein>
<organism evidence="2">
    <name type="scientific">Rhodopseudomonas palustris (strain ATCC BAA-98 / CGA009)</name>
    <dbReference type="NCBI Taxonomy" id="258594"/>
    <lineage>
        <taxon>Bacteria</taxon>
        <taxon>Pseudomonadati</taxon>
        <taxon>Pseudomonadota</taxon>
        <taxon>Alphaproteobacteria</taxon>
        <taxon>Hyphomicrobiales</taxon>
        <taxon>Nitrobacteraceae</taxon>
        <taxon>Rhodopseudomonas</taxon>
    </lineage>
</organism>
<accession>Q6N161</accession>
<dbReference type="AlphaFoldDB" id="Q6N161"/>
<gene>
    <name evidence="2" type="ordered locus">RPA4548</name>
</gene>
<sequence length="115" mass="12710">MEDRRLTCVNSKPVYEAAKRAVPKSVQSAVASVPWYQRRFIHLRTASEVSGRSVPGLYADAKAGKLRFRDLGGRTVVEVESLIALMDAAPEWTPRDRGKEARAARKRAVSGALRS</sequence>
<feature type="region of interest" description="Disordered" evidence="1">
    <location>
        <begin position="94"/>
        <end position="115"/>
    </location>
</feature>
<feature type="compositionally biased region" description="Basic and acidic residues" evidence="1">
    <location>
        <begin position="94"/>
        <end position="103"/>
    </location>
</feature>
<dbReference type="STRING" id="258594.RPA4548"/>
<evidence type="ECO:0000313" key="2">
    <source>
        <dbReference type="EMBL" id="CAE29988.1"/>
    </source>
</evidence>
<dbReference type="HOGENOM" id="CLU_2107118_0_0_5"/>